<protein>
    <submittedName>
        <fullName evidence="2">Uncharacterized protein</fullName>
    </submittedName>
</protein>
<dbReference type="Gene3D" id="6.10.250.2200">
    <property type="match status" value="1"/>
</dbReference>
<keyword evidence="1" id="KW-0175">Coiled coil</keyword>
<feature type="coiled-coil region" evidence="1">
    <location>
        <begin position="810"/>
        <end position="869"/>
    </location>
</feature>
<feature type="coiled-coil region" evidence="1">
    <location>
        <begin position="1049"/>
        <end position="1076"/>
    </location>
</feature>
<feature type="coiled-coil region" evidence="1">
    <location>
        <begin position="1198"/>
        <end position="1225"/>
    </location>
</feature>
<dbReference type="EMBL" id="VEVO01000013">
    <property type="protein sequence ID" value="KAF0033185.1"/>
    <property type="molecule type" value="Genomic_DNA"/>
</dbReference>
<evidence type="ECO:0000313" key="2">
    <source>
        <dbReference type="EMBL" id="KAF0033185.1"/>
    </source>
</evidence>
<comment type="caution">
    <text evidence="2">The sequence shown here is derived from an EMBL/GenBank/DDBJ whole genome shotgun (WGS) entry which is preliminary data.</text>
</comment>
<accession>A0A6A4SKW8</accession>
<proteinExistence type="predicted"/>
<reference evidence="2 3" key="1">
    <citation type="submission" date="2019-06" db="EMBL/GenBank/DDBJ databases">
        <title>Draft genomes of female and male turbot (Scophthalmus maximus).</title>
        <authorList>
            <person name="Xu H."/>
            <person name="Xu X.-W."/>
            <person name="Shao C."/>
            <person name="Chen S."/>
        </authorList>
    </citation>
    <scope>NUCLEOTIDE SEQUENCE [LARGE SCALE GENOMIC DNA]</scope>
    <source>
        <strain evidence="2">Ysfricsl-2016a</strain>
        <tissue evidence="2">Blood</tissue>
    </source>
</reference>
<organism evidence="2 3">
    <name type="scientific">Scophthalmus maximus</name>
    <name type="common">Turbot</name>
    <name type="synonym">Psetta maxima</name>
    <dbReference type="NCBI Taxonomy" id="52904"/>
    <lineage>
        <taxon>Eukaryota</taxon>
        <taxon>Metazoa</taxon>
        <taxon>Chordata</taxon>
        <taxon>Craniata</taxon>
        <taxon>Vertebrata</taxon>
        <taxon>Euteleostomi</taxon>
        <taxon>Actinopterygii</taxon>
        <taxon>Neopterygii</taxon>
        <taxon>Teleostei</taxon>
        <taxon>Neoteleostei</taxon>
        <taxon>Acanthomorphata</taxon>
        <taxon>Carangaria</taxon>
        <taxon>Pleuronectiformes</taxon>
        <taxon>Pleuronectoidei</taxon>
        <taxon>Scophthalmidae</taxon>
        <taxon>Scophthalmus</taxon>
    </lineage>
</organism>
<feature type="coiled-coil region" evidence="1">
    <location>
        <begin position="691"/>
        <end position="779"/>
    </location>
</feature>
<feature type="coiled-coil region" evidence="1">
    <location>
        <begin position="620"/>
        <end position="658"/>
    </location>
</feature>
<feature type="coiled-coil region" evidence="1">
    <location>
        <begin position="135"/>
        <end position="205"/>
    </location>
</feature>
<evidence type="ECO:0000313" key="3">
    <source>
        <dbReference type="Proteomes" id="UP000438429"/>
    </source>
</evidence>
<feature type="coiled-coil region" evidence="1">
    <location>
        <begin position="316"/>
        <end position="354"/>
    </location>
</feature>
<name>A0A6A4SKW8_SCOMX</name>
<dbReference type="AlphaFoldDB" id="A0A6A4SKW8"/>
<dbReference type="Proteomes" id="UP000438429">
    <property type="component" value="Unassembled WGS sequence"/>
</dbReference>
<feature type="coiled-coil region" evidence="1">
    <location>
        <begin position="538"/>
        <end position="583"/>
    </location>
</feature>
<evidence type="ECO:0000256" key="1">
    <source>
        <dbReference type="SAM" id="Coils"/>
    </source>
</evidence>
<gene>
    <name evidence="2" type="ORF">F2P81_015475</name>
</gene>
<feature type="coiled-coil region" evidence="1">
    <location>
        <begin position="469"/>
        <end position="505"/>
    </location>
</feature>
<feature type="coiled-coil region" evidence="1">
    <location>
        <begin position="1123"/>
        <end position="1157"/>
    </location>
</feature>
<feature type="coiled-coil region" evidence="1">
    <location>
        <begin position="974"/>
        <end position="1008"/>
    </location>
</feature>
<feature type="coiled-coil region" evidence="1">
    <location>
        <begin position="899"/>
        <end position="930"/>
    </location>
</feature>
<sequence>MGKEQDLLQAVKSGDLTSTQKLLSRLKSSRNNSENLVDVDLFCGCGPGLWSWSVDVDLVCALNLWRKRCQQDDSQTSLDQTNDMTATQLACDHKCDLHKQIKSHRDQVTQKPTAEEDACRQTPEQVEKESKLIIQEELDRVRASCQEDKQRYEAEVLTVTQRADDLQLHLDTKIKSLADNKEILQEELERIRALYQEDKQRYEADFMGVTQLVKDLQRQLDTEIKSCTERESQDKILLQDLRAEQGALSQKMFEEGKNKEILKEELDRIRASCQEDKQSYEAEVLTVRQRSDDLQLQLDTEIKSCTDRESHHQLLLQKLRAEVLEERKNKEILQEELDRVRASYQEDKQRYEADFLTVTQLVRDLQRQLDTEIKSCTERESQDKILLQDLRAEQGALSQKMFEEGKNKEILQEVLDRIRASCQEDKQKYEAEVLTVTQRSDDLQLQLDTEIKSHTNRESQHQLLLQKLRSEQDAELQEERKNKAILQEELDRASYQEDKQRYEAEVLTVARRLDDFLRQLITEIKSITDTASQDKILLQNMKAEQEALSQKMVEERKNKEVLQEELERIRASCQEDKQRYETEVLTVTKLVEDLQFQLDTEIKSGRDRESQDKILLQDLRAEQDAQLLEERKNKEILQEELDRVRASYQEDKQRYEAEVLIVAQRLDNLLHQLDTKINFCTERESHHQVLLQKLMAELLEERKNKEILQEELDRVRASYQDDKQRYEAEVLTVTQRADDLQFQLNTKIKSLAHNKEILQEELDRVRALYQEDKQNYEAEVFTVTQQSDDLQLDTEIQSLTDTASQDQLLLQKMKAEQEALSQKMVDERKKKKILQEELERIRASYQEDKQRYEADFLTVRQLVKDLQRQLDNKIKSCTERESQDKILLQDLSTEQDAELQEEMKNKEIVQEEMERIKASYQEEKQRYEADFLTVSQLADDLQLQLDTKIKSITDTASQDKILLQNMKAEQEALSQKMVDELQVERKNKEILQEELDRVKASCQEDKQRYDAEVLTVTQLIKDLQHQLDTEIKSRSDRESQDKILLQELRAEQDAELQEERKNKEILQEELETIQASYADFLTVTQRADDLQLQLDTKIKSLADTASQDQFLLQKMKAEQEVLNQKMVDELQVERKNKEILQEELERVSASCQEDRQRYDAEVLTVMLLIKDIQLQLETEIKSRSDRESQDKILLQELRAEQDAELQEERKNKEILQEELDRVRASYQDDKQI</sequence>